<dbReference type="InterPro" id="IPR020456">
    <property type="entry name" value="Acylphosphatase"/>
</dbReference>
<reference evidence="9 10" key="1">
    <citation type="submission" date="2023-10" db="EMBL/GenBank/DDBJ databases">
        <title>Psychrosphaera aquimaarina strain SW33 isolated from seawater.</title>
        <authorList>
            <person name="Bayburt H."/>
            <person name="Kim J.M."/>
            <person name="Choi B.J."/>
            <person name="Jeon C.O."/>
        </authorList>
    </citation>
    <scope>NUCLEOTIDE SEQUENCE [LARGE SCALE GENOMIC DNA]</scope>
    <source>
        <strain evidence="9 10">KCTC 52743</strain>
    </source>
</reference>
<dbReference type="EMBL" id="JAWCUA010000001">
    <property type="protein sequence ID" value="MDU0111788.1"/>
    <property type="molecule type" value="Genomic_DNA"/>
</dbReference>
<dbReference type="Pfam" id="PF00708">
    <property type="entry name" value="Acylphosphatase"/>
    <property type="match status" value="1"/>
</dbReference>
<dbReference type="SUPFAM" id="SSF54975">
    <property type="entry name" value="Acylphosphatase/BLUF domain-like"/>
    <property type="match status" value="1"/>
</dbReference>
<evidence type="ECO:0000256" key="2">
    <source>
        <dbReference type="ARBA" id="ARBA00012150"/>
    </source>
</evidence>
<feature type="region of interest" description="Disordered" evidence="7">
    <location>
        <begin position="69"/>
        <end position="88"/>
    </location>
</feature>
<comment type="catalytic activity">
    <reaction evidence="4 5">
        <text>an acyl phosphate + H2O = a carboxylate + phosphate + H(+)</text>
        <dbReference type="Rhea" id="RHEA:14965"/>
        <dbReference type="ChEBI" id="CHEBI:15377"/>
        <dbReference type="ChEBI" id="CHEBI:15378"/>
        <dbReference type="ChEBI" id="CHEBI:29067"/>
        <dbReference type="ChEBI" id="CHEBI:43474"/>
        <dbReference type="ChEBI" id="CHEBI:59918"/>
        <dbReference type="EC" id="3.6.1.7"/>
    </reaction>
</comment>
<comment type="caution">
    <text evidence="9">The sequence shown here is derived from an EMBL/GenBank/DDBJ whole genome shotgun (WGS) entry which is preliminary data.</text>
</comment>
<organism evidence="9 10">
    <name type="scientific">Psychrosphaera aquimarina</name>
    <dbReference type="NCBI Taxonomy" id="2044854"/>
    <lineage>
        <taxon>Bacteria</taxon>
        <taxon>Pseudomonadati</taxon>
        <taxon>Pseudomonadota</taxon>
        <taxon>Gammaproteobacteria</taxon>
        <taxon>Alteromonadales</taxon>
        <taxon>Pseudoalteromonadaceae</taxon>
        <taxon>Psychrosphaera</taxon>
    </lineage>
</organism>
<feature type="active site" evidence="5">
    <location>
        <position position="36"/>
    </location>
</feature>
<keyword evidence="5" id="KW-0378">Hydrolase</keyword>
<gene>
    <name evidence="9" type="ORF">RT723_01940</name>
</gene>
<dbReference type="PROSITE" id="PS00150">
    <property type="entry name" value="ACYLPHOSPHATASE_1"/>
    <property type="match status" value="1"/>
</dbReference>
<evidence type="ECO:0000259" key="8">
    <source>
        <dbReference type="PROSITE" id="PS51160"/>
    </source>
</evidence>
<feature type="domain" description="Acylphosphatase-like" evidence="8">
    <location>
        <begin position="3"/>
        <end position="88"/>
    </location>
</feature>
<proteinExistence type="inferred from homology"/>
<evidence type="ECO:0000256" key="7">
    <source>
        <dbReference type="SAM" id="MobiDB-lite"/>
    </source>
</evidence>
<evidence type="ECO:0000256" key="4">
    <source>
        <dbReference type="ARBA" id="ARBA00047645"/>
    </source>
</evidence>
<name>A0ABU3QXK5_9GAMM</name>
<dbReference type="Proteomes" id="UP001257914">
    <property type="component" value="Unassembled WGS sequence"/>
</dbReference>
<evidence type="ECO:0000256" key="6">
    <source>
        <dbReference type="RuleBase" id="RU004168"/>
    </source>
</evidence>
<sequence length="88" mass="9834">MKTYKYIVTGKVQGVWFRKNTKQIATQLGMTGYANNLVTGQVKVMATGTDEQHKELKAFLHVGSENAEVQTVDTEEMPQTSFEDFTTG</sequence>
<dbReference type="InterPro" id="IPR036046">
    <property type="entry name" value="Acylphosphatase-like_dom_sf"/>
</dbReference>
<evidence type="ECO:0000256" key="5">
    <source>
        <dbReference type="PROSITE-ProRule" id="PRU00520"/>
    </source>
</evidence>
<dbReference type="InterPro" id="IPR001792">
    <property type="entry name" value="Acylphosphatase-like_dom"/>
</dbReference>
<evidence type="ECO:0000256" key="3">
    <source>
        <dbReference type="ARBA" id="ARBA00015991"/>
    </source>
</evidence>
<evidence type="ECO:0000313" key="9">
    <source>
        <dbReference type="EMBL" id="MDU0111788.1"/>
    </source>
</evidence>
<dbReference type="RefSeq" id="WP_315945679.1">
    <property type="nucleotide sequence ID" value="NZ_JAWCUA010000001.1"/>
</dbReference>
<accession>A0ABU3QXK5</accession>
<comment type="similarity">
    <text evidence="1 6">Belongs to the acylphosphatase family.</text>
</comment>
<evidence type="ECO:0000313" key="10">
    <source>
        <dbReference type="Proteomes" id="UP001257914"/>
    </source>
</evidence>
<keyword evidence="10" id="KW-1185">Reference proteome</keyword>
<dbReference type="EC" id="3.6.1.7" evidence="2 5"/>
<dbReference type="Gene3D" id="3.30.70.100">
    <property type="match status" value="1"/>
</dbReference>
<dbReference type="PANTHER" id="PTHR47268">
    <property type="entry name" value="ACYLPHOSPHATASE"/>
    <property type="match status" value="1"/>
</dbReference>
<evidence type="ECO:0000256" key="1">
    <source>
        <dbReference type="ARBA" id="ARBA00005614"/>
    </source>
</evidence>
<dbReference type="PANTHER" id="PTHR47268:SF4">
    <property type="entry name" value="ACYLPHOSPHATASE"/>
    <property type="match status" value="1"/>
</dbReference>
<feature type="active site" evidence="5">
    <location>
        <position position="18"/>
    </location>
</feature>
<dbReference type="PROSITE" id="PS51160">
    <property type="entry name" value="ACYLPHOSPHATASE_3"/>
    <property type="match status" value="1"/>
</dbReference>
<protein>
    <recommendedName>
        <fullName evidence="3 5">acylphosphatase</fullName>
        <ecNumber evidence="2 5">3.6.1.7</ecNumber>
    </recommendedName>
</protein>
<dbReference type="InterPro" id="IPR017968">
    <property type="entry name" value="Acylphosphatase_CS"/>
</dbReference>